<dbReference type="RefSeq" id="WP_090992377.1">
    <property type="nucleotide sequence ID" value="NZ_FOPP01000002.1"/>
</dbReference>
<proteinExistence type="predicted"/>
<dbReference type="Gene3D" id="1.25.40.390">
    <property type="match status" value="1"/>
</dbReference>
<dbReference type="OrthoDB" id="9766256at2"/>
<dbReference type="Proteomes" id="UP000199666">
    <property type="component" value="Unassembled WGS sequence"/>
</dbReference>
<accession>A0A1I2UTC9</accession>
<dbReference type="SUPFAM" id="SSF48452">
    <property type="entry name" value="TPR-like"/>
    <property type="match status" value="1"/>
</dbReference>
<dbReference type="InterPro" id="IPR011990">
    <property type="entry name" value="TPR-like_helical_dom_sf"/>
</dbReference>
<dbReference type="Pfam" id="PF12771">
    <property type="entry name" value="SusD-like_2"/>
    <property type="match status" value="1"/>
</dbReference>
<evidence type="ECO:0000313" key="2">
    <source>
        <dbReference type="Proteomes" id="UP000199666"/>
    </source>
</evidence>
<name>A0A1I2UTC9_9SPHI</name>
<evidence type="ECO:0000313" key="1">
    <source>
        <dbReference type="EMBL" id="SFG80288.1"/>
    </source>
</evidence>
<dbReference type="STRING" id="414048.SAMN04489864_102335"/>
<organism evidence="1 2">
    <name type="scientific">Pedobacter insulae</name>
    <dbReference type="NCBI Taxonomy" id="414048"/>
    <lineage>
        <taxon>Bacteria</taxon>
        <taxon>Pseudomonadati</taxon>
        <taxon>Bacteroidota</taxon>
        <taxon>Sphingobacteriia</taxon>
        <taxon>Sphingobacteriales</taxon>
        <taxon>Sphingobacteriaceae</taxon>
        <taxon>Pedobacter</taxon>
    </lineage>
</organism>
<sequence length="526" mass="56961">MKKYFKYIMISLAVVSLSSCEKFLDINKNPNSLTSATPALILPQAITNSALIGNNSSQSMSDFGGYQANAGGFGGFGSVVTYDFGTGNFNGLWVGTYDNANDFEYILTNTSSNPVLAYSTAIARIMKSMDFERLVNQYNDAPYSDALKGSASLQPKYDKAEDIYKACIAELNKAIADITTAQGNIATEKITASSDPLFSGDMDLWKKYANTIKLRMLIKMAGVPAQQAYATAGFSAIDRTLGFLTTDAINQPTYEKTTRPSPVYSSLGFTATGTNVNTSRIPTKWIFSFYNGIKISDPARGAAIYRNFPSTPTNQLGDESAGVPAALAAGSAWFTGTNTTTSTIGVVKGPGQGVPVMLAAESYFLQAEAFARNYLTGDAAAAFQNGVLQSFTYLYKNASNVVDPSKNPAADVATYMTENAASPLVNFNLAVSLDQKIEAIITQKYIAFNMINNDEGFNEFRRTSFPKIENGSLNPTATFASRQSISTRSDKLPSRILYPQQEYNLNPNNAPSGINKFTSRIFWDLN</sequence>
<dbReference type="InterPro" id="IPR041662">
    <property type="entry name" value="SusD-like_2"/>
</dbReference>
<gene>
    <name evidence="1" type="ORF">SAMN04489864_102335</name>
</gene>
<keyword evidence="2" id="KW-1185">Reference proteome</keyword>
<dbReference type="EMBL" id="FOPP01000002">
    <property type="protein sequence ID" value="SFG80288.1"/>
    <property type="molecule type" value="Genomic_DNA"/>
</dbReference>
<protein>
    <submittedName>
        <fullName evidence="1">Starch-binding associating with outer membrane</fullName>
    </submittedName>
</protein>
<dbReference type="AlphaFoldDB" id="A0A1I2UTC9"/>
<reference evidence="1 2" key="1">
    <citation type="submission" date="2016-10" db="EMBL/GenBank/DDBJ databases">
        <authorList>
            <person name="de Groot N.N."/>
        </authorList>
    </citation>
    <scope>NUCLEOTIDE SEQUENCE [LARGE SCALE GENOMIC DNA]</scope>
    <source>
        <strain evidence="1 2">DSM 18684</strain>
    </source>
</reference>
<dbReference type="PROSITE" id="PS51257">
    <property type="entry name" value="PROKAR_LIPOPROTEIN"/>
    <property type="match status" value="1"/>
</dbReference>